<keyword evidence="5 11" id="KW-0812">Transmembrane</keyword>
<evidence type="ECO:0000313" key="13">
    <source>
        <dbReference type="Proteomes" id="UP000827092"/>
    </source>
</evidence>
<dbReference type="GO" id="GO:0000139">
    <property type="term" value="C:Golgi membrane"/>
    <property type="evidence" value="ECO:0007669"/>
    <property type="project" value="UniProtKB-SubCell"/>
</dbReference>
<dbReference type="InterPro" id="IPR002659">
    <property type="entry name" value="Glyco_trans_31"/>
</dbReference>
<dbReference type="GO" id="GO:0006493">
    <property type="term" value="P:protein O-linked glycosylation"/>
    <property type="evidence" value="ECO:0007669"/>
    <property type="project" value="TreeGrafter"/>
</dbReference>
<dbReference type="EC" id="2.4.1.-" evidence="11"/>
<evidence type="ECO:0000256" key="1">
    <source>
        <dbReference type="ARBA" id="ARBA00004323"/>
    </source>
</evidence>
<keyword evidence="8 11" id="KW-0333">Golgi apparatus</keyword>
<keyword evidence="7 11" id="KW-1133">Transmembrane helix</keyword>
<keyword evidence="4" id="KW-0808">Transferase</keyword>
<comment type="similarity">
    <text evidence="2 11">Belongs to the glycosyltransferase 31 family.</text>
</comment>
<evidence type="ECO:0000256" key="6">
    <source>
        <dbReference type="ARBA" id="ARBA00022968"/>
    </source>
</evidence>
<dbReference type="AlphaFoldDB" id="A0AAV6VH44"/>
<protein>
    <recommendedName>
        <fullName evidence="11">Hexosyltransferase</fullName>
        <ecNumber evidence="11">2.4.1.-</ecNumber>
    </recommendedName>
</protein>
<dbReference type="PANTHER" id="PTHR11214">
    <property type="entry name" value="BETA-1,3-N-ACETYLGLUCOSAMINYLTRANSFERASE"/>
    <property type="match status" value="1"/>
</dbReference>
<dbReference type="Gene3D" id="3.90.550.50">
    <property type="match status" value="1"/>
</dbReference>
<evidence type="ECO:0000256" key="5">
    <source>
        <dbReference type="ARBA" id="ARBA00022692"/>
    </source>
</evidence>
<organism evidence="12 13">
    <name type="scientific">Oedothorax gibbosus</name>
    <dbReference type="NCBI Taxonomy" id="931172"/>
    <lineage>
        <taxon>Eukaryota</taxon>
        <taxon>Metazoa</taxon>
        <taxon>Ecdysozoa</taxon>
        <taxon>Arthropoda</taxon>
        <taxon>Chelicerata</taxon>
        <taxon>Arachnida</taxon>
        <taxon>Araneae</taxon>
        <taxon>Araneomorphae</taxon>
        <taxon>Entelegynae</taxon>
        <taxon>Araneoidea</taxon>
        <taxon>Linyphiidae</taxon>
        <taxon>Erigoninae</taxon>
        <taxon>Oedothorax</taxon>
    </lineage>
</organism>
<dbReference type="EMBL" id="JAFNEN010000075">
    <property type="protein sequence ID" value="KAG8195989.1"/>
    <property type="molecule type" value="Genomic_DNA"/>
</dbReference>
<evidence type="ECO:0000256" key="10">
    <source>
        <dbReference type="ARBA" id="ARBA00023180"/>
    </source>
</evidence>
<sequence length="333" mass="38295">MKYMIPTTTRRSSLYIILFVLFSSCSILFHFIQLFSVNSRYLKPWHYPNASNWDNSKRVIQGSLFLPPVPSCSLDSGIRLVVIVCSAPQNFASRQAIRSTWGKDSIWTKSAKVFFVIGRTSQNVTDMFISMEKVEYGDVIHYNLVDSYYNLTLKSVSALKWATTRCPNAKYVMKTDDDMFVNIPLLQKSVLRFKLGNVVVGKLIVNARPIRNKASKWYVPYETYVDQYYPNYLSGTGYVMSQSAAVLLYNSSLSVPFISLEDVFITGICAKNESVKPIDSTLFTYAKQRKNPCRFLTIATAHRMTPNDLYEMWDLIHNIHFRCVTNFWNSIHS</sequence>
<accession>A0AAV6VH44</accession>
<name>A0AAV6VH44_9ARAC</name>
<gene>
    <name evidence="12" type="ORF">JTE90_028963</name>
</gene>
<comment type="subcellular location">
    <subcellularLocation>
        <location evidence="1 11">Golgi apparatus membrane</location>
        <topology evidence="1 11">Single-pass type II membrane protein</topology>
    </subcellularLocation>
</comment>
<keyword evidence="9 11" id="KW-0472">Membrane</keyword>
<evidence type="ECO:0000256" key="11">
    <source>
        <dbReference type="RuleBase" id="RU363063"/>
    </source>
</evidence>
<dbReference type="GO" id="GO:0016758">
    <property type="term" value="F:hexosyltransferase activity"/>
    <property type="evidence" value="ECO:0007669"/>
    <property type="project" value="InterPro"/>
</dbReference>
<keyword evidence="10" id="KW-0325">Glycoprotein</keyword>
<evidence type="ECO:0000256" key="9">
    <source>
        <dbReference type="ARBA" id="ARBA00023136"/>
    </source>
</evidence>
<evidence type="ECO:0000256" key="3">
    <source>
        <dbReference type="ARBA" id="ARBA00022676"/>
    </source>
</evidence>
<dbReference type="FunFam" id="3.90.550.50:FF:000001">
    <property type="entry name" value="Hexosyltransferase"/>
    <property type="match status" value="1"/>
</dbReference>
<evidence type="ECO:0000256" key="7">
    <source>
        <dbReference type="ARBA" id="ARBA00022989"/>
    </source>
</evidence>
<dbReference type="PANTHER" id="PTHR11214:SF314">
    <property type="entry name" value="HEXOSYLTRANSFERASE"/>
    <property type="match status" value="1"/>
</dbReference>
<evidence type="ECO:0000313" key="12">
    <source>
        <dbReference type="EMBL" id="KAG8195989.1"/>
    </source>
</evidence>
<comment type="caution">
    <text evidence="12">The sequence shown here is derived from an EMBL/GenBank/DDBJ whole genome shotgun (WGS) entry which is preliminary data.</text>
</comment>
<evidence type="ECO:0000256" key="8">
    <source>
        <dbReference type="ARBA" id="ARBA00023034"/>
    </source>
</evidence>
<evidence type="ECO:0000256" key="4">
    <source>
        <dbReference type="ARBA" id="ARBA00022679"/>
    </source>
</evidence>
<keyword evidence="6 11" id="KW-0735">Signal-anchor</keyword>
<reference evidence="12 13" key="1">
    <citation type="journal article" date="2022" name="Nat. Ecol. Evol.">
        <title>A masculinizing supergene underlies an exaggerated male reproductive morph in a spider.</title>
        <authorList>
            <person name="Hendrickx F."/>
            <person name="De Corte Z."/>
            <person name="Sonet G."/>
            <person name="Van Belleghem S.M."/>
            <person name="Kostlbacher S."/>
            <person name="Vangestel C."/>
        </authorList>
    </citation>
    <scope>NUCLEOTIDE SEQUENCE [LARGE SCALE GENOMIC DNA]</scope>
    <source>
        <strain evidence="12">W744_W776</strain>
    </source>
</reference>
<evidence type="ECO:0000256" key="2">
    <source>
        <dbReference type="ARBA" id="ARBA00008661"/>
    </source>
</evidence>
<dbReference type="Pfam" id="PF01762">
    <property type="entry name" value="Galactosyl_T"/>
    <property type="match status" value="1"/>
</dbReference>
<keyword evidence="3 11" id="KW-0328">Glycosyltransferase</keyword>
<dbReference type="Proteomes" id="UP000827092">
    <property type="component" value="Unassembled WGS sequence"/>
</dbReference>
<proteinExistence type="inferred from homology"/>
<keyword evidence="13" id="KW-1185">Reference proteome</keyword>
<dbReference type="PROSITE" id="PS51257">
    <property type="entry name" value="PROKAR_LIPOPROTEIN"/>
    <property type="match status" value="1"/>
</dbReference>
<feature type="transmembrane region" description="Helical" evidence="11">
    <location>
        <begin position="12"/>
        <end position="32"/>
    </location>
</feature>